<evidence type="ECO:0000313" key="2">
    <source>
        <dbReference type="Proteomes" id="UP000789706"/>
    </source>
</evidence>
<dbReference type="EMBL" id="CAJVPK010000265">
    <property type="protein sequence ID" value="CAG8485669.1"/>
    <property type="molecule type" value="Genomic_DNA"/>
</dbReference>
<gene>
    <name evidence="1" type="ORF">DEBURN_LOCUS3903</name>
</gene>
<dbReference type="Proteomes" id="UP000789706">
    <property type="component" value="Unassembled WGS sequence"/>
</dbReference>
<dbReference type="SUPFAM" id="SSF47095">
    <property type="entry name" value="HMG-box"/>
    <property type="match status" value="1"/>
</dbReference>
<comment type="caution">
    <text evidence="1">The sequence shown here is derived from an EMBL/GenBank/DDBJ whole genome shotgun (WGS) entry which is preliminary data.</text>
</comment>
<name>A0A9N8WFN6_9GLOM</name>
<reference evidence="1" key="1">
    <citation type="submission" date="2021-06" db="EMBL/GenBank/DDBJ databases">
        <authorList>
            <person name="Kallberg Y."/>
            <person name="Tangrot J."/>
            <person name="Rosling A."/>
        </authorList>
    </citation>
    <scope>NUCLEOTIDE SEQUENCE</scope>
    <source>
        <strain evidence="1">AZ414A</strain>
    </source>
</reference>
<organism evidence="1 2">
    <name type="scientific">Diversispora eburnea</name>
    <dbReference type="NCBI Taxonomy" id="1213867"/>
    <lineage>
        <taxon>Eukaryota</taxon>
        <taxon>Fungi</taxon>
        <taxon>Fungi incertae sedis</taxon>
        <taxon>Mucoromycota</taxon>
        <taxon>Glomeromycotina</taxon>
        <taxon>Glomeromycetes</taxon>
        <taxon>Diversisporales</taxon>
        <taxon>Diversisporaceae</taxon>
        <taxon>Diversispora</taxon>
    </lineage>
</organism>
<dbReference type="OrthoDB" id="10452624at2759"/>
<proteinExistence type="predicted"/>
<dbReference type="AlphaFoldDB" id="A0A9N8WFN6"/>
<accession>A0A9N8WFN6</accession>
<keyword evidence="2" id="KW-1185">Reference proteome</keyword>
<protein>
    <submittedName>
        <fullName evidence="1">4907_t:CDS:1</fullName>
    </submittedName>
</protein>
<evidence type="ECO:0000313" key="1">
    <source>
        <dbReference type="EMBL" id="CAG8485669.1"/>
    </source>
</evidence>
<sequence length="104" mass="12151">MSLQTRANNLLGNLNVHPPPTLEDVVNSKNFRRFPRRRIYTGYKLLRFVVARQSNSLGERDPLVISKLSDFLWANSTSNEKARYIDLANRAKLYHKNLFSLQKF</sequence>
<dbReference type="InterPro" id="IPR036910">
    <property type="entry name" value="HMG_box_dom_sf"/>
</dbReference>